<dbReference type="EMBL" id="UINC01050658">
    <property type="protein sequence ID" value="SVB63890.1"/>
    <property type="molecule type" value="Genomic_DNA"/>
</dbReference>
<proteinExistence type="predicted"/>
<dbReference type="InterPro" id="IPR008971">
    <property type="entry name" value="HSP40/DnaJ_pept-bd"/>
</dbReference>
<dbReference type="AlphaFoldDB" id="A0A382FLJ7"/>
<dbReference type="FunFam" id="2.60.260.20:FF:000005">
    <property type="entry name" value="Chaperone protein dnaJ 1, mitochondrial"/>
    <property type="match status" value="1"/>
</dbReference>
<dbReference type="GO" id="GO:0051082">
    <property type="term" value="F:unfolded protein binding"/>
    <property type="evidence" value="ECO:0007669"/>
    <property type="project" value="InterPro"/>
</dbReference>
<evidence type="ECO:0000256" key="2">
    <source>
        <dbReference type="ARBA" id="ARBA00022737"/>
    </source>
</evidence>
<evidence type="ECO:0000256" key="3">
    <source>
        <dbReference type="ARBA" id="ARBA00022771"/>
    </source>
</evidence>
<keyword evidence="3" id="KW-0863">Zinc-finger</keyword>
<dbReference type="SUPFAM" id="SSF49493">
    <property type="entry name" value="HSP40/DnaJ peptide-binding domain"/>
    <property type="match status" value="2"/>
</dbReference>
<dbReference type="GO" id="GO:0042026">
    <property type="term" value="P:protein refolding"/>
    <property type="evidence" value="ECO:0007669"/>
    <property type="project" value="TreeGrafter"/>
</dbReference>
<dbReference type="Pfam" id="PF01556">
    <property type="entry name" value="DnaJ_C"/>
    <property type="match status" value="1"/>
</dbReference>
<name>A0A382FLJ7_9ZZZZ</name>
<dbReference type="PANTHER" id="PTHR43096:SF10">
    <property type="entry name" value="CHAPERONE PROTEIN DNAJ A6, CHLOROPLASTIC"/>
    <property type="match status" value="1"/>
</dbReference>
<dbReference type="CDD" id="cd10747">
    <property type="entry name" value="DnaJ_C"/>
    <property type="match status" value="1"/>
</dbReference>
<evidence type="ECO:0000259" key="5">
    <source>
        <dbReference type="Pfam" id="PF01556"/>
    </source>
</evidence>
<dbReference type="Gene3D" id="2.60.260.20">
    <property type="entry name" value="Urease metallochaperone UreE, N-terminal domain"/>
    <property type="match status" value="2"/>
</dbReference>
<dbReference type="SUPFAM" id="SSF57938">
    <property type="entry name" value="DnaJ/Hsp40 cysteine-rich domain"/>
    <property type="match status" value="1"/>
</dbReference>
<evidence type="ECO:0000256" key="4">
    <source>
        <dbReference type="ARBA" id="ARBA00022833"/>
    </source>
</evidence>
<dbReference type="PANTHER" id="PTHR43096">
    <property type="entry name" value="DNAJ HOMOLOG 1, MITOCHONDRIAL-RELATED"/>
    <property type="match status" value="1"/>
</dbReference>
<gene>
    <name evidence="6" type="ORF">METZ01_LOCUS216744</name>
</gene>
<reference evidence="6" key="1">
    <citation type="submission" date="2018-05" db="EMBL/GenBank/DDBJ databases">
        <authorList>
            <person name="Lanie J.A."/>
            <person name="Ng W.-L."/>
            <person name="Kazmierczak K.M."/>
            <person name="Andrzejewski T.M."/>
            <person name="Davidsen T.M."/>
            <person name="Wayne K.J."/>
            <person name="Tettelin H."/>
            <person name="Glass J.I."/>
            <person name="Rusch D."/>
            <person name="Podicherti R."/>
            <person name="Tsui H.-C.T."/>
            <person name="Winkler M.E."/>
        </authorList>
    </citation>
    <scope>NUCLEOTIDE SEQUENCE</scope>
</reference>
<keyword evidence="2" id="KW-0677">Repeat</keyword>
<keyword evidence="1" id="KW-0479">Metal-binding</keyword>
<dbReference type="InterPro" id="IPR036410">
    <property type="entry name" value="HSP_DnaJ_Cys-rich_dom_sf"/>
</dbReference>
<dbReference type="Gene3D" id="2.10.230.10">
    <property type="entry name" value="Heat shock protein DnaJ, cysteine-rich domain"/>
    <property type="match status" value="1"/>
</dbReference>
<dbReference type="GO" id="GO:0008270">
    <property type="term" value="F:zinc ion binding"/>
    <property type="evidence" value="ECO:0007669"/>
    <property type="project" value="UniProtKB-KW"/>
</dbReference>
<sequence>MQGRQFMVPITIQETCIRCNGIGRQGAIDSRGCRRCAGTGTIEVQMGNVDVRRICPSCCDNIDDKGIPCFNCRETGRIEKRHKIMATVKPGVKDGTRLKILGKGEPGVYGGPNGDLFLKVRIREHPYLSRHGNDLHSEVEIDFIDAILGKQASVQTLDNSALIDIPAGTQPNHEFKLSGKGLPNEEGTETGDQLVTLRIKLPTEISSYQLNLLQKFYLDPP</sequence>
<dbReference type="InterPro" id="IPR002939">
    <property type="entry name" value="DnaJ_C"/>
</dbReference>
<organism evidence="6">
    <name type="scientific">marine metagenome</name>
    <dbReference type="NCBI Taxonomy" id="408172"/>
    <lineage>
        <taxon>unclassified sequences</taxon>
        <taxon>metagenomes</taxon>
        <taxon>ecological metagenomes</taxon>
    </lineage>
</organism>
<evidence type="ECO:0000313" key="6">
    <source>
        <dbReference type="EMBL" id="SVB63890.1"/>
    </source>
</evidence>
<dbReference type="GO" id="GO:0005737">
    <property type="term" value="C:cytoplasm"/>
    <property type="evidence" value="ECO:0007669"/>
    <property type="project" value="TreeGrafter"/>
</dbReference>
<protein>
    <recommendedName>
        <fullName evidence="5">Chaperone DnaJ C-terminal domain-containing protein</fullName>
    </recommendedName>
</protein>
<accession>A0A382FLJ7</accession>
<keyword evidence="4" id="KW-0862">Zinc</keyword>
<evidence type="ECO:0000256" key="1">
    <source>
        <dbReference type="ARBA" id="ARBA00022723"/>
    </source>
</evidence>
<feature type="domain" description="Chaperone DnaJ C-terminal" evidence="5">
    <location>
        <begin position="49"/>
        <end position="202"/>
    </location>
</feature>